<evidence type="ECO:0000256" key="4">
    <source>
        <dbReference type="ARBA" id="ARBA00022975"/>
    </source>
</evidence>
<dbReference type="GO" id="GO:0004590">
    <property type="term" value="F:orotidine-5'-phosphate decarboxylase activity"/>
    <property type="evidence" value="ECO:0007669"/>
    <property type="project" value="UniProtKB-UniRule"/>
</dbReference>
<comment type="similarity">
    <text evidence="2 7">Belongs to the OMP decarboxylase family. Type 2 subfamily.</text>
</comment>
<evidence type="ECO:0000256" key="3">
    <source>
        <dbReference type="ARBA" id="ARBA00022793"/>
    </source>
</evidence>
<dbReference type="GO" id="GO:0044205">
    <property type="term" value="P:'de novo' UMP biosynthetic process"/>
    <property type="evidence" value="ECO:0007669"/>
    <property type="project" value="UniProtKB-UniRule"/>
</dbReference>
<reference evidence="10" key="1">
    <citation type="submission" date="2018-12" db="EMBL/GenBank/DDBJ databases">
        <title>Tengunoibacter tsumagoiensis gen. nov., sp. nov., Dictyobacter kobayashii sp. nov., D. alpinus sp. nov., and D. joshuensis sp. nov. and description of Dictyobacteraceae fam. nov. within the order Ktedonobacterales isolated from Tengu-no-mugimeshi.</title>
        <authorList>
            <person name="Wang C.M."/>
            <person name="Zheng Y."/>
            <person name="Sakai Y."/>
            <person name="Toyoda A."/>
            <person name="Minakuchi Y."/>
            <person name="Abe K."/>
            <person name="Yokota A."/>
            <person name="Yabe S."/>
        </authorList>
    </citation>
    <scope>NUCLEOTIDE SEQUENCE [LARGE SCALE GENOMIC DNA]</scope>
    <source>
        <strain evidence="10">Uno16</strain>
    </source>
</reference>
<evidence type="ECO:0000256" key="5">
    <source>
        <dbReference type="ARBA" id="ARBA00023239"/>
    </source>
</evidence>
<dbReference type="InterPro" id="IPR011060">
    <property type="entry name" value="RibuloseP-bd_barrel"/>
</dbReference>
<name>A0A402B064_9CHLR</name>
<evidence type="ECO:0000313" key="10">
    <source>
        <dbReference type="Proteomes" id="UP000287171"/>
    </source>
</evidence>
<comment type="pathway">
    <text evidence="1 7">Pyrimidine metabolism; UMP biosynthesis via de novo pathway; UMP from orotate: step 2/2.</text>
</comment>
<dbReference type="InterPro" id="IPR011995">
    <property type="entry name" value="OMPdecase_type-2"/>
</dbReference>
<dbReference type="EC" id="4.1.1.23" evidence="7"/>
<gene>
    <name evidence="7 9" type="primary">pyrF</name>
    <name evidence="9" type="ORF">KDA_02020</name>
</gene>
<keyword evidence="4 7" id="KW-0665">Pyrimidine biosynthesis</keyword>
<dbReference type="Proteomes" id="UP000287171">
    <property type="component" value="Unassembled WGS sequence"/>
</dbReference>
<evidence type="ECO:0000313" key="9">
    <source>
        <dbReference type="EMBL" id="GCE24718.1"/>
    </source>
</evidence>
<dbReference type="AlphaFoldDB" id="A0A402B064"/>
<accession>A0A402B064</accession>
<keyword evidence="5 7" id="KW-0456">Lyase</keyword>
<evidence type="ECO:0000256" key="2">
    <source>
        <dbReference type="ARBA" id="ARBA00008847"/>
    </source>
</evidence>
<feature type="domain" description="Orotidine 5'-phosphate decarboxylase" evidence="8">
    <location>
        <begin position="21"/>
        <end position="266"/>
    </location>
</feature>
<dbReference type="Pfam" id="PF00215">
    <property type="entry name" value="OMPdecase"/>
    <property type="match status" value="1"/>
</dbReference>
<dbReference type="InterPro" id="IPR013785">
    <property type="entry name" value="Aldolase_TIM"/>
</dbReference>
<dbReference type="InterPro" id="IPR001754">
    <property type="entry name" value="OMPdeCOase_dom"/>
</dbReference>
<dbReference type="SMART" id="SM00934">
    <property type="entry name" value="OMPdecase"/>
    <property type="match status" value="1"/>
</dbReference>
<dbReference type="HAMAP" id="MF_01215">
    <property type="entry name" value="OMPdecase_type2"/>
    <property type="match status" value="1"/>
</dbReference>
<dbReference type="PANTHER" id="PTHR43375:SF1">
    <property type="entry name" value="OROTIDINE 5'-PHOSPHATE DECARBOXYLASE"/>
    <property type="match status" value="1"/>
</dbReference>
<evidence type="ECO:0000259" key="8">
    <source>
        <dbReference type="SMART" id="SM00934"/>
    </source>
</evidence>
<proteinExistence type="inferred from homology"/>
<sequence length="282" mass="30671">MTNQPKTFLALLEQRWQQGHFVCVGLDPEYERLPEVVKEGRTPEDALVFFACAIIDATADLVCAFKPNSAFYEAYGEVGMRALAQIVSYSKTNYPEVPIILDAKRGDNSNTNLGYVRSSFDLLQADAITVHPYLGKEALAPFLARADKGVIVLVKTSNSGSGEFQDLLVGEEREPLYLAVARNVARYWNNNGNCALVVGATYPAELQRVRMLVGDLPLLIPGIGAQGGDVAATVKAGQDSRGWGMIINSSRGIIYASKEADFAQAARSATSALRTEINSYRN</sequence>
<dbReference type="GO" id="GO:0006207">
    <property type="term" value="P:'de novo' pyrimidine nucleobase biosynthetic process"/>
    <property type="evidence" value="ECO:0007669"/>
    <property type="project" value="InterPro"/>
</dbReference>
<dbReference type="OrthoDB" id="9808470at2"/>
<comment type="catalytic activity">
    <reaction evidence="6 7">
        <text>orotidine 5'-phosphate + H(+) = UMP + CO2</text>
        <dbReference type="Rhea" id="RHEA:11596"/>
        <dbReference type="ChEBI" id="CHEBI:15378"/>
        <dbReference type="ChEBI" id="CHEBI:16526"/>
        <dbReference type="ChEBI" id="CHEBI:57538"/>
        <dbReference type="ChEBI" id="CHEBI:57865"/>
        <dbReference type="EC" id="4.1.1.23"/>
    </reaction>
</comment>
<keyword evidence="10" id="KW-1185">Reference proteome</keyword>
<evidence type="ECO:0000256" key="1">
    <source>
        <dbReference type="ARBA" id="ARBA00004861"/>
    </source>
</evidence>
<keyword evidence="3 7" id="KW-0210">Decarboxylase</keyword>
<dbReference type="PANTHER" id="PTHR43375">
    <property type="entry name" value="OROTIDINE 5'-PHOSPHATE DECARBOXYLASE"/>
    <property type="match status" value="1"/>
</dbReference>
<dbReference type="Gene3D" id="3.20.20.70">
    <property type="entry name" value="Aldolase class I"/>
    <property type="match status" value="1"/>
</dbReference>
<dbReference type="UniPathway" id="UPA00070">
    <property type="reaction ID" value="UER00120"/>
</dbReference>
<comment type="caution">
    <text evidence="9">The sequence shown here is derived from an EMBL/GenBank/DDBJ whole genome shotgun (WGS) entry which is preliminary data.</text>
</comment>
<evidence type="ECO:0000256" key="6">
    <source>
        <dbReference type="ARBA" id="ARBA00049157"/>
    </source>
</evidence>
<organism evidence="9 10">
    <name type="scientific">Dictyobacter alpinus</name>
    <dbReference type="NCBI Taxonomy" id="2014873"/>
    <lineage>
        <taxon>Bacteria</taxon>
        <taxon>Bacillati</taxon>
        <taxon>Chloroflexota</taxon>
        <taxon>Ktedonobacteria</taxon>
        <taxon>Ktedonobacterales</taxon>
        <taxon>Dictyobacteraceae</taxon>
        <taxon>Dictyobacter</taxon>
    </lineage>
</organism>
<dbReference type="SUPFAM" id="SSF51366">
    <property type="entry name" value="Ribulose-phoshate binding barrel"/>
    <property type="match status" value="1"/>
</dbReference>
<dbReference type="RefSeq" id="WP_126625393.1">
    <property type="nucleotide sequence ID" value="NZ_BIFT01000001.1"/>
</dbReference>
<evidence type="ECO:0000256" key="7">
    <source>
        <dbReference type="HAMAP-Rule" id="MF_01215"/>
    </source>
</evidence>
<dbReference type="EMBL" id="BIFT01000001">
    <property type="protein sequence ID" value="GCE24718.1"/>
    <property type="molecule type" value="Genomic_DNA"/>
</dbReference>
<feature type="active site" description="Proton donor" evidence="7">
    <location>
        <position position="104"/>
    </location>
</feature>
<dbReference type="CDD" id="cd04725">
    <property type="entry name" value="OMP_decarboxylase_like"/>
    <property type="match status" value="1"/>
</dbReference>
<dbReference type="NCBIfam" id="TIGR02127">
    <property type="entry name" value="pyrF_sub2"/>
    <property type="match status" value="1"/>
</dbReference>
<protein>
    <recommendedName>
        <fullName evidence="7">Orotidine 5'-phosphate decarboxylase</fullName>
        <ecNumber evidence="7">4.1.1.23</ecNumber>
    </recommendedName>
    <alternativeName>
        <fullName evidence="7">OMP decarboxylase</fullName>
        <shortName evidence="7">OMPDCase</shortName>
        <shortName evidence="7">OMPdecase</shortName>
    </alternativeName>
</protein>